<evidence type="ECO:0000256" key="1">
    <source>
        <dbReference type="ARBA" id="ARBA00023002"/>
    </source>
</evidence>
<dbReference type="EMBL" id="CAJNBJ010000016">
    <property type="protein sequence ID" value="CAE6760483.1"/>
    <property type="molecule type" value="Genomic_DNA"/>
</dbReference>
<dbReference type="InterPro" id="IPR011766">
    <property type="entry name" value="TPP_enzyme_TPP-bd"/>
</dbReference>
<protein>
    <submittedName>
        <fullName evidence="3">Pyruvate synthase subunit PorB</fullName>
        <ecNumber evidence="3">1.2.7.1</ecNumber>
    </submittedName>
</protein>
<organism evidence="3 4">
    <name type="scientific">Nitrospira defluvii</name>
    <dbReference type="NCBI Taxonomy" id="330214"/>
    <lineage>
        <taxon>Bacteria</taxon>
        <taxon>Pseudomonadati</taxon>
        <taxon>Nitrospirota</taxon>
        <taxon>Nitrospiria</taxon>
        <taxon>Nitrospirales</taxon>
        <taxon>Nitrospiraceae</taxon>
        <taxon>Nitrospira</taxon>
    </lineage>
</organism>
<dbReference type="InterPro" id="IPR029061">
    <property type="entry name" value="THDP-binding"/>
</dbReference>
<sequence length="312" mass="34493">MWQRETFKKIKQIPREEHVLPGTVLCAGCGGLEALRLAAKVLGDHVVYVNAAGCFTMLAAYPYTSFKGSWLYTTMGSAPAGAQGIRDALDVLIAKGRVPKDEDVKVIVLGGDGSTYDMALSSTSGAMNRQLDFYYICYDNEAYGNTGMQLSPATPFAARTATSPCGLQHPTATIQEKKDIFEIWRAHRPPYIATVAPRYPLDLEEKFARAAAFTGPKMFLALAACPTGWLYDPGETPEVAKLAVETGLWPLKEAINGVVTHTYIPKRKPVEAYLQLQGRFRHLFEPTVQTEAIRHIQEQVDAYWRQATEEQA</sequence>
<keyword evidence="4" id="KW-1185">Reference proteome</keyword>
<dbReference type="RefSeq" id="WP_213042757.1">
    <property type="nucleotide sequence ID" value="NZ_CAJNBJ010000016.1"/>
</dbReference>
<dbReference type="GO" id="GO:0019164">
    <property type="term" value="F:pyruvate synthase activity"/>
    <property type="evidence" value="ECO:0007669"/>
    <property type="project" value="UniProtKB-EC"/>
</dbReference>
<keyword evidence="3" id="KW-0670">Pyruvate</keyword>
<dbReference type="EC" id="1.2.7.1" evidence="3"/>
<dbReference type="Pfam" id="PF02775">
    <property type="entry name" value="TPP_enzyme_C"/>
    <property type="match status" value="1"/>
</dbReference>
<dbReference type="InterPro" id="IPR051479">
    <property type="entry name" value="PorB-like"/>
</dbReference>
<accession>A0ABN7LTX4</accession>
<feature type="domain" description="Thiamine pyrophosphate enzyme TPP-binding" evidence="2">
    <location>
        <begin position="52"/>
        <end position="216"/>
    </location>
</feature>
<reference evidence="3 4" key="1">
    <citation type="submission" date="2021-02" db="EMBL/GenBank/DDBJ databases">
        <authorList>
            <person name="Han P."/>
        </authorList>
    </citation>
    <scope>NUCLEOTIDE SEQUENCE [LARGE SCALE GENOMIC DNA]</scope>
    <source>
        <strain evidence="3">Candidatus Nitrospira sp. ZN2</strain>
    </source>
</reference>
<name>A0ABN7LTX4_9BACT</name>
<proteinExistence type="predicted"/>
<dbReference type="PANTHER" id="PTHR42897:SF2">
    <property type="entry name" value="PYRUVATE SYNTHASE SUBUNIT PORB"/>
    <property type="match status" value="1"/>
</dbReference>
<dbReference type="PANTHER" id="PTHR42897">
    <property type="entry name" value="PYRUVATE SYNTHASE SUBUNIT PORB"/>
    <property type="match status" value="1"/>
</dbReference>
<gene>
    <name evidence="3" type="primary">porB</name>
    <name evidence="3" type="ORF">NSPZN2_30619</name>
</gene>
<evidence type="ECO:0000313" key="4">
    <source>
        <dbReference type="Proteomes" id="UP000675880"/>
    </source>
</evidence>
<evidence type="ECO:0000259" key="2">
    <source>
        <dbReference type="Pfam" id="PF02775"/>
    </source>
</evidence>
<dbReference type="SUPFAM" id="SSF52518">
    <property type="entry name" value="Thiamin diphosphate-binding fold (THDP-binding)"/>
    <property type="match status" value="1"/>
</dbReference>
<comment type="caution">
    <text evidence="3">The sequence shown here is derived from an EMBL/GenBank/DDBJ whole genome shotgun (WGS) entry which is preliminary data.</text>
</comment>
<keyword evidence="1 3" id="KW-0560">Oxidoreductase</keyword>
<dbReference type="Gene3D" id="3.40.50.970">
    <property type="match status" value="2"/>
</dbReference>
<dbReference type="Proteomes" id="UP000675880">
    <property type="component" value="Unassembled WGS sequence"/>
</dbReference>
<evidence type="ECO:0000313" key="3">
    <source>
        <dbReference type="EMBL" id="CAE6760483.1"/>
    </source>
</evidence>